<evidence type="ECO:0000256" key="12">
    <source>
        <dbReference type="ARBA" id="ARBA00022840"/>
    </source>
</evidence>
<keyword evidence="9" id="KW-0378">Hydrolase</keyword>
<dbReference type="InterPro" id="IPR009080">
    <property type="entry name" value="tRNAsynth_Ia_anticodon-bd"/>
</dbReference>
<evidence type="ECO:0000256" key="11">
    <source>
        <dbReference type="ARBA" id="ARBA00022833"/>
    </source>
</evidence>
<keyword evidence="15" id="KW-0482">Metalloprotease</keyword>
<evidence type="ECO:0000256" key="8">
    <source>
        <dbReference type="ARBA" id="ARBA00022741"/>
    </source>
</evidence>
<evidence type="ECO:0000256" key="16">
    <source>
        <dbReference type="ARBA" id="ARBA00023136"/>
    </source>
</evidence>
<evidence type="ECO:0000256" key="13">
    <source>
        <dbReference type="ARBA" id="ARBA00022968"/>
    </source>
</evidence>
<evidence type="ECO:0000256" key="14">
    <source>
        <dbReference type="ARBA" id="ARBA00022989"/>
    </source>
</evidence>
<dbReference type="GO" id="GO:0005524">
    <property type="term" value="F:ATP binding"/>
    <property type="evidence" value="ECO:0007669"/>
    <property type="project" value="UniProtKB-KW"/>
</dbReference>
<dbReference type="Pfam" id="PF01406">
    <property type="entry name" value="tRNA-synt_1e"/>
    <property type="match status" value="1"/>
</dbReference>
<name>A0A1D6NG98_MAIZE</name>
<dbReference type="FunFam" id="3.30.2010.10:FF:000007">
    <property type="entry name" value="Peptidase M48 family protein"/>
    <property type="match status" value="1"/>
</dbReference>
<evidence type="ECO:0000256" key="2">
    <source>
        <dbReference type="ARBA" id="ARBA00004648"/>
    </source>
</evidence>
<evidence type="ECO:0000256" key="1">
    <source>
        <dbReference type="ARBA" id="ARBA00001947"/>
    </source>
</evidence>
<dbReference type="SUPFAM" id="SSF47323">
    <property type="entry name" value="Anticodon-binding domain of a subclass of class I aminoacyl-tRNA synthetases"/>
    <property type="match status" value="1"/>
</dbReference>
<dbReference type="InterPro" id="IPR007653">
    <property type="entry name" value="SPC3"/>
</dbReference>
<dbReference type="Pfam" id="PF04573">
    <property type="entry name" value="SPC22"/>
    <property type="match status" value="1"/>
</dbReference>
<feature type="domain" description="Peptidase M48" evidence="18">
    <location>
        <begin position="330"/>
        <end position="396"/>
    </location>
</feature>
<dbReference type="GO" id="GO:0005787">
    <property type="term" value="C:signal peptidase complex"/>
    <property type="evidence" value="ECO:0007669"/>
    <property type="project" value="InterPro"/>
</dbReference>
<dbReference type="InParanoid" id="A0A1D6NG98"/>
<dbReference type="AlphaFoldDB" id="A0A1D6NG98"/>
<keyword evidence="16" id="KW-0472">Membrane</keyword>
<dbReference type="GO" id="GO:0006465">
    <property type="term" value="P:signal peptide processing"/>
    <property type="evidence" value="ECO:0007669"/>
    <property type="project" value="InterPro"/>
</dbReference>
<protein>
    <submittedName>
        <fullName evidence="19">Peptidase family M48 family protein</fullName>
    </submittedName>
</protein>
<dbReference type="CDD" id="cd07325">
    <property type="entry name" value="M48_Ste24p_like"/>
    <property type="match status" value="1"/>
</dbReference>
<gene>
    <name evidence="19" type="ORF">ZEAMMB73_Zm00001d043924</name>
</gene>
<accession>A0A1D6NG98</accession>
<keyword evidence="8" id="KW-0547">Nucleotide-binding</keyword>
<keyword evidence="14" id="KW-1133">Transmembrane helix</keyword>
<evidence type="ECO:0000256" key="6">
    <source>
        <dbReference type="ARBA" id="ARBA00022692"/>
    </source>
</evidence>
<dbReference type="GO" id="GO:0004222">
    <property type="term" value="F:metalloendopeptidase activity"/>
    <property type="evidence" value="ECO:0007669"/>
    <property type="project" value="InterPro"/>
</dbReference>
<evidence type="ECO:0000259" key="17">
    <source>
        <dbReference type="Pfam" id="PF01406"/>
    </source>
</evidence>
<dbReference type="PANTHER" id="PTHR10120">
    <property type="entry name" value="CAAX PRENYL PROTEASE 1"/>
    <property type="match status" value="1"/>
</dbReference>
<evidence type="ECO:0000256" key="5">
    <source>
        <dbReference type="ARBA" id="ARBA00022670"/>
    </source>
</evidence>
<dbReference type="Gene3D" id="3.30.2010.10">
    <property type="entry name" value="Metalloproteases ('zincins'), catalytic domain"/>
    <property type="match status" value="1"/>
</dbReference>
<comment type="similarity">
    <text evidence="3">Belongs to the SPCS3 family.</text>
</comment>
<evidence type="ECO:0000256" key="4">
    <source>
        <dbReference type="ARBA" id="ARBA00022598"/>
    </source>
</evidence>
<keyword evidence="7" id="KW-0479">Metal-binding</keyword>
<dbReference type="InterPro" id="IPR032678">
    <property type="entry name" value="tRNA-synt_1_cat_dom"/>
</dbReference>
<keyword evidence="4" id="KW-0436">Ligase</keyword>
<evidence type="ECO:0000256" key="3">
    <source>
        <dbReference type="ARBA" id="ARBA00009289"/>
    </source>
</evidence>
<keyword evidence="10" id="KW-0256">Endoplasmic reticulum</keyword>
<feature type="domain" description="tRNA synthetases class I catalytic" evidence="17">
    <location>
        <begin position="55"/>
        <end position="97"/>
    </location>
</feature>
<evidence type="ECO:0000256" key="15">
    <source>
        <dbReference type="ARBA" id="ARBA00023049"/>
    </source>
</evidence>
<comment type="subcellular location">
    <subcellularLocation>
        <location evidence="2">Endoplasmic reticulum membrane</location>
        <topology evidence="2">Single-pass type II membrane protein</topology>
    </subcellularLocation>
</comment>
<organism evidence="19">
    <name type="scientific">Zea mays</name>
    <name type="common">Maize</name>
    <dbReference type="NCBI Taxonomy" id="4577"/>
    <lineage>
        <taxon>Eukaryota</taxon>
        <taxon>Viridiplantae</taxon>
        <taxon>Streptophyta</taxon>
        <taxon>Embryophyta</taxon>
        <taxon>Tracheophyta</taxon>
        <taxon>Spermatophyta</taxon>
        <taxon>Magnoliopsida</taxon>
        <taxon>Liliopsida</taxon>
        <taxon>Poales</taxon>
        <taxon>Poaceae</taxon>
        <taxon>PACMAD clade</taxon>
        <taxon>Panicoideae</taxon>
        <taxon>Andropogonodae</taxon>
        <taxon>Andropogoneae</taxon>
        <taxon>Tripsacinae</taxon>
        <taxon>Zea</taxon>
    </lineage>
</organism>
<dbReference type="EMBL" id="CM007649">
    <property type="protein sequence ID" value="ONM39462.1"/>
    <property type="molecule type" value="Genomic_DNA"/>
</dbReference>
<keyword evidence="5" id="KW-0645">Protease</keyword>
<evidence type="ECO:0000256" key="9">
    <source>
        <dbReference type="ARBA" id="ARBA00022801"/>
    </source>
</evidence>
<dbReference type="GO" id="GO:0046872">
    <property type="term" value="F:metal ion binding"/>
    <property type="evidence" value="ECO:0007669"/>
    <property type="project" value="UniProtKB-KW"/>
</dbReference>
<comment type="cofactor">
    <cofactor evidence="1">
        <name>Zn(2+)</name>
        <dbReference type="ChEBI" id="CHEBI:29105"/>
    </cofactor>
</comment>
<reference evidence="19" key="1">
    <citation type="submission" date="2015-12" db="EMBL/GenBank/DDBJ databases">
        <title>Update maize B73 reference genome by single molecule sequencing technologies.</title>
        <authorList>
            <consortium name="Maize Genome Sequencing Project"/>
            <person name="Ware D."/>
        </authorList>
    </citation>
    <scope>NUCLEOTIDE SEQUENCE [LARGE SCALE GENOMIC DNA]</scope>
    <source>
        <tissue evidence="19">Seedling</tissue>
    </source>
</reference>
<dbReference type="GO" id="GO:0006418">
    <property type="term" value="P:tRNA aminoacylation for protein translation"/>
    <property type="evidence" value="ECO:0007669"/>
    <property type="project" value="InterPro"/>
</dbReference>
<dbReference type="Gene3D" id="3.40.50.620">
    <property type="entry name" value="HUPs"/>
    <property type="match status" value="1"/>
</dbReference>
<dbReference type="SUPFAM" id="SSF52374">
    <property type="entry name" value="Nucleotidylyl transferase"/>
    <property type="match status" value="1"/>
</dbReference>
<keyword evidence="12" id="KW-0067">ATP-binding</keyword>
<evidence type="ECO:0000259" key="18">
    <source>
        <dbReference type="Pfam" id="PF01435"/>
    </source>
</evidence>
<keyword evidence="11" id="KW-0862">Zinc</keyword>
<dbReference type="Pfam" id="PF01435">
    <property type="entry name" value="Peptidase_M48"/>
    <property type="match status" value="1"/>
</dbReference>
<dbReference type="ExpressionAtlas" id="A0A1D6NG98">
    <property type="expression patterns" value="baseline and differential"/>
</dbReference>
<proteinExistence type="inferred from homology"/>
<keyword evidence="6" id="KW-0812">Transmembrane</keyword>
<sequence>MTELQCLPPTCEPRVTEHIEHIIELITKVQYCYELKKGQTLCSLFRTCIRYSWWGKDLIFPHHENELAQSRAAYPESEVKCWMHNGFVNKDDKKWQTQIITFSRLEISDVNHSDQALEIASDRVYYIYQTLYDCEEVLATYREEGIFFSVSFEEQNLIDKHHSEFLKYMSNDLKTIDVLDRCFMELLKAINGSLNDLKKLQQKIEQQKKKQQQQKKQQQKQQQLQKQPEHYIQALIAMEIELKNKLSILGLMPSSSLAEVLKQLKDKALKRAGLTEEKLQEQIEQINVARKNKQFEISNGIRKNFATKGIALMNEPSSTLLNTEAPDLYIRQNPVPNAYTLAINGKKPFIVVHTSLVELLTPRELQAVLAHEMGHLKCDHGVWLTFANILTMGAYTVPGFGMVAGFLEEQLYRWLQAAELTCDRAALLVVQDPKVVISVPMKLSRGYSFFRFSYSHGMVAAFARAAWLKEYHEKVSMTLNILADLSPLFTWDTKQVFVFVTAECETPHDAFIQYVICTITVVFTFKAVYASIVNVHCTFTLLAQLCLTTFVFKYGSGLIIVAIFVLKLTSVKEKSLGLLTQNFVKLFFTMKVETISL</sequence>
<evidence type="ECO:0000256" key="7">
    <source>
        <dbReference type="ARBA" id="ARBA00022723"/>
    </source>
</evidence>
<keyword evidence="13" id="KW-0735">Signal-anchor</keyword>
<dbReference type="InterPro" id="IPR014729">
    <property type="entry name" value="Rossmann-like_a/b/a_fold"/>
</dbReference>
<evidence type="ECO:0000256" key="10">
    <source>
        <dbReference type="ARBA" id="ARBA00022824"/>
    </source>
</evidence>
<dbReference type="GO" id="GO:0004812">
    <property type="term" value="F:aminoacyl-tRNA ligase activity"/>
    <property type="evidence" value="ECO:0007669"/>
    <property type="project" value="InterPro"/>
</dbReference>
<dbReference type="InterPro" id="IPR001915">
    <property type="entry name" value="Peptidase_M48"/>
</dbReference>
<evidence type="ECO:0000313" key="19">
    <source>
        <dbReference type="EMBL" id="ONM39462.1"/>
    </source>
</evidence>
<dbReference type="STRING" id="4577.A0A1D6NG98"/>